<dbReference type="EMBL" id="SRXW01000002">
    <property type="protein sequence ID" value="TGY89188.1"/>
    <property type="molecule type" value="Genomic_DNA"/>
</dbReference>
<feature type="transmembrane region" description="Helical" evidence="2">
    <location>
        <begin position="33"/>
        <end position="54"/>
    </location>
</feature>
<feature type="region of interest" description="Disordered" evidence="1">
    <location>
        <begin position="81"/>
        <end position="118"/>
    </location>
</feature>
<evidence type="ECO:0000313" key="4">
    <source>
        <dbReference type="Proteomes" id="UP000308054"/>
    </source>
</evidence>
<dbReference type="AlphaFoldDB" id="A0A4S2H1J1"/>
<comment type="caution">
    <text evidence="3">The sequence shown here is derived from an EMBL/GenBank/DDBJ whole genome shotgun (WGS) entry which is preliminary data.</text>
</comment>
<feature type="compositionally biased region" description="Acidic residues" evidence="1">
    <location>
        <begin position="107"/>
        <end position="118"/>
    </location>
</feature>
<organism evidence="3 4">
    <name type="scientific">Marinicauda algicola</name>
    <dbReference type="NCBI Taxonomy" id="2029849"/>
    <lineage>
        <taxon>Bacteria</taxon>
        <taxon>Pseudomonadati</taxon>
        <taxon>Pseudomonadota</taxon>
        <taxon>Alphaproteobacteria</taxon>
        <taxon>Maricaulales</taxon>
        <taxon>Maricaulaceae</taxon>
        <taxon>Marinicauda</taxon>
    </lineage>
</organism>
<reference evidence="3 4" key="1">
    <citation type="journal article" date="2017" name="Int. J. Syst. Evol. Microbiol.">
        <title>Marinicauda algicola sp. nov., isolated from a marine red alga Rhodosorus marinus.</title>
        <authorList>
            <person name="Jeong S.E."/>
            <person name="Jeon S.H."/>
            <person name="Chun B.H."/>
            <person name="Kim D.W."/>
            <person name="Jeon C.O."/>
        </authorList>
    </citation>
    <scope>NUCLEOTIDE SEQUENCE [LARGE SCALE GENOMIC DNA]</scope>
    <source>
        <strain evidence="3 4">JCM 31718</strain>
    </source>
</reference>
<dbReference type="RefSeq" id="WP_135995728.1">
    <property type="nucleotide sequence ID" value="NZ_CP071057.1"/>
</dbReference>
<accession>A0A4S2H1J1</accession>
<dbReference type="OrthoDB" id="9953973at2"/>
<keyword evidence="2" id="KW-1133">Transmembrane helix</keyword>
<proteinExistence type="predicted"/>
<evidence type="ECO:0000256" key="1">
    <source>
        <dbReference type="SAM" id="MobiDB-lite"/>
    </source>
</evidence>
<sequence length="118" mass="12674">MRRFFRRLGALALSGLAFAVALFLILQLNPASTTGWVVYGVLLAIAIVGTLLIYRHLMGSDFGPAYPDADAGEGYAPGILVGAGGQRRRRREEEEDIDTGIARGEEVDGDIDDPGQLI</sequence>
<dbReference type="Proteomes" id="UP000308054">
    <property type="component" value="Unassembled WGS sequence"/>
</dbReference>
<evidence type="ECO:0000256" key="2">
    <source>
        <dbReference type="SAM" id="Phobius"/>
    </source>
</evidence>
<keyword evidence="2" id="KW-0472">Membrane</keyword>
<evidence type="ECO:0000313" key="3">
    <source>
        <dbReference type="EMBL" id="TGY89188.1"/>
    </source>
</evidence>
<protein>
    <submittedName>
        <fullName evidence="3">Uncharacterized protein</fullName>
    </submittedName>
</protein>
<gene>
    <name evidence="3" type="ORF">E5163_08695</name>
</gene>
<keyword evidence="2" id="KW-0812">Transmembrane</keyword>
<name>A0A4S2H1J1_9PROT</name>
<keyword evidence="4" id="KW-1185">Reference proteome</keyword>